<evidence type="ECO:0000313" key="2">
    <source>
        <dbReference type="EMBL" id="KYC36283.1"/>
    </source>
</evidence>
<name>A0A139WV67_9CYAN</name>
<reference evidence="2 3" key="1">
    <citation type="journal article" date="2013" name="Genome Biol. Evol.">
        <title>Genomes of Stigonematalean cyanobacteria (subsection V) and the evolution of oxygenic photosynthesis from prokaryotes to plastids.</title>
        <authorList>
            <person name="Dagan T."/>
            <person name="Roettger M."/>
            <person name="Stucken K."/>
            <person name="Landan G."/>
            <person name="Koch R."/>
            <person name="Major P."/>
            <person name="Gould S.B."/>
            <person name="Goremykin V.V."/>
            <person name="Rippka R."/>
            <person name="Tandeau de Marsac N."/>
            <person name="Gugger M."/>
            <person name="Lockhart P.J."/>
            <person name="Allen J.F."/>
            <person name="Brune I."/>
            <person name="Maus I."/>
            <person name="Puhler A."/>
            <person name="Martin W.F."/>
        </authorList>
    </citation>
    <scope>NUCLEOTIDE SEQUENCE [LARGE SCALE GENOMIC DNA]</scope>
    <source>
        <strain evidence="2 3">PCC 7110</strain>
    </source>
</reference>
<organism evidence="2 3">
    <name type="scientific">Scytonema hofmannii PCC 7110</name>
    <dbReference type="NCBI Taxonomy" id="128403"/>
    <lineage>
        <taxon>Bacteria</taxon>
        <taxon>Bacillati</taxon>
        <taxon>Cyanobacteriota</taxon>
        <taxon>Cyanophyceae</taxon>
        <taxon>Nostocales</taxon>
        <taxon>Scytonemataceae</taxon>
        <taxon>Scytonema</taxon>
    </lineage>
</organism>
<dbReference type="Proteomes" id="UP000076925">
    <property type="component" value="Unassembled WGS sequence"/>
</dbReference>
<feature type="region of interest" description="Disordered" evidence="1">
    <location>
        <begin position="70"/>
        <end position="89"/>
    </location>
</feature>
<protein>
    <submittedName>
        <fullName evidence="2">Uncharacterized protein</fullName>
    </submittedName>
</protein>
<sequence length="89" mass="10443">MNTQLVNSLVQIIQSLSQEERMFLDEKLKKSDARAAFQKLIELGDKINARREGQPFDPPLEDYIRQTREERNEQHDQLMRSSVPKSEAK</sequence>
<feature type="compositionally biased region" description="Polar residues" evidence="1">
    <location>
        <begin position="79"/>
        <end position="89"/>
    </location>
</feature>
<dbReference type="OrthoDB" id="427442at2"/>
<accession>A0A139WV67</accession>
<dbReference type="EMBL" id="ANNX02000047">
    <property type="protein sequence ID" value="KYC36283.1"/>
    <property type="molecule type" value="Genomic_DNA"/>
</dbReference>
<evidence type="ECO:0000313" key="3">
    <source>
        <dbReference type="Proteomes" id="UP000076925"/>
    </source>
</evidence>
<proteinExistence type="predicted"/>
<comment type="caution">
    <text evidence="2">The sequence shown here is derived from an EMBL/GenBank/DDBJ whole genome shotgun (WGS) entry which is preliminary data.</text>
</comment>
<dbReference type="AlphaFoldDB" id="A0A139WV67"/>
<evidence type="ECO:0000256" key="1">
    <source>
        <dbReference type="SAM" id="MobiDB-lite"/>
    </source>
</evidence>
<gene>
    <name evidence="2" type="ORF">WA1_41910</name>
</gene>
<keyword evidence="3" id="KW-1185">Reference proteome</keyword>